<gene>
    <name evidence="1" type="ORF">T310_7852</name>
</gene>
<evidence type="ECO:0000313" key="1">
    <source>
        <dbReference type="EMBL" id="KKA18200.1"/>
    </source>
</evidence>
<sequence>MIASSVFYEHDHHGDYHAACVEAPARSLPGPVAVIQSPAGTYDSARYLASEDLIIGRLTMDDVGDQPPSLRASLIDPTEADVKHYEELTNALNNTAFQRENEAAKTTWSCLTALPLLMHPHRETGKRHQVLIASASNDVVNDIAARMAALVAEQLPGQDCIVVRSCLGRGLYLLLGIE</sequence>
<dbReference type="RefSeq" id="XP_013324812.1">
    <property type="nucleotide sequence ID" value="XM_013469358.1"/>
</dbReference>
<organism evidence="1 2">
    <name type="scientific">Rasamsonia emersonii (strain ATCC 16479 / CBS 393.64 / IMI 116815)</name>
    <dbReference type="NCBI Taxonomy" id="1408163"/>
    <lineage>
        <taxon>Eukaryota</taxon>
        <taxon>Fungi</taxon>
        <taxon>Dikarya</taxon>
        <taxon>Ascomycota</taxon>
        <taxon>Pezizomycotina</taxon>
        <taxon>Eurotiomycetes</taxon>
        <taxon>Eurotiomycetidae</taxon>
        <taxon>Eurotiales</taxon>
        <taxon>Trichocomaceae</taxon>
        <taxon>Rasamsonia</taxon>
    </lineage>
</organism>
<dbReference type="EMBL" id="LASV01000484">
    <property type="protein sequence ID" value="KKA18200.1"/>
    <property type="molecule type" value="Genomic_DNA"/>
</dbReference>
<keyword evidence="2" id="KW-1185">Reference proteome</keyword>
<dbReference type="Proteomes" id="UP000053958">
    <property type="component" value="Unassembled WGS sequence"/>
</dbReference>
<reference evidence="1 2" key="1">
    <citation type="submission" date="2015-04" db="EMBL/GenBank/DDBJ databases">
        <authorList>
            <person name="Heijne W.H."/>
            <person name="Fedorova N.D."/>
            <person name="Nierman W.C."/>
            <person name="Vollebregt A.W."/>
            <person name="Zhao Z."/>
            <person name="Wu L."/>
            <person name="Kumar M."/>
            <person name="Stam H."/>
            <person name="van den Berg M.A."/>
            <person name="Pel H.J."/>
        </authorList>
    </citation>
    <scope>NUCLEOTIDE SEQUENCE [LARGE SCALE GENOMIC DNA]</scope>
    <source>
        <strain evidence="1 2">CBS 393.64</strain>
    </source>
</reference>
<dbReference type="AlphaFoldDB" id="A0A0F4YJC0"/>
<name>A0A0F4YJC0_RASE3</name>
<evidence type="ECO:0000313" key="2">
    <source>
        <dbReference type="Proteomes" id="UP000053958"/>
    </source>
</evidence>
<proteinExistence type="predicted"/>
<protein>
    <submittedName>
        <fullName evidence="1">Uncharacterized protein</fullName>
    </submittedName>
</protein>
<accession>A0A0F4YJC0</accession>
<dbReference type="GeneID" id="25320117"/>
<comment type="caution">
    <text evidence="1">The sequence shown here is derived from an EMBL/GenBank/DDBJ whole genome shotgun (WGS) entry which is preliminary data.</text>
</comment>